<accession>A0A6M0K679</accession>
<dbReference type="EMBL" id="JAAIJQ010000127">
    <property type="protein sequence ID" value="NEV64949.1"/>
    <property type="molecule type" value="Genomic_DNA"/>
</dbReference>
<evidence type="ECO:0000313" key="3">
    <source>
        <dbReference type="Proteomes" id="UP000483379"/>
    </source>
</evidence>
<sequence>MRTILTLLAVLGALWVGAFWAIMGLDADPIDASLSHEEPVTAGSQTDARPAGERTDSAGPLTAHWEPGRAGSRDARPDWSLPVAAVTADDEPAEPEIPAAFPLSEWEWTDVDPDDVWLEPAPDDAFTMEPDPFGNPWGGDWRDQGGG</sequence>
<evidence type="ECO:0000256" key="1">
    <source>
        <dbReference type="SAM" id="MobiDB-lite"/>
    </source>
</evidence>
<reference evidence="2 3" key="1">
    <citation type="submission" date="2020-02" db="EMBL/GenBank/DDBJ databases">
        <title>Genome sequences of Thiorhodococcus mannitoliphagus and Thiorhodococcus minor, purple sulfur photosynthetic bacteria in the gammaproteobacterial family, Chromatiaceae.</title>
        <authorList>
            <person name="Aviles F.A."/>
            <person name="Meyer T.E."/>
            <person name="Kyndt J.A."/>
        </authorList>
    </citation>
    <scope>NUCLEOTIDE SEQUENCE [LARGE SCALE GENOMIC DNA]</scope>
    <source>
        <strain evidence="2 3">DSM 11518</strain>
    </source>
</reference>
<keyword evidence="3" id="KW-1185">Reference proteome</keyword>
<comment type="caution">
    <text evidence="2">The sequence shown here is derived from an EMBL/GenBank/DDBJ whole genome shotgun (WGS) entry which is preliminary data.</text>
</comment>
<gene>
    <name evidence="2" type="ORF">G3446_24325</name>
</gene>
<dbReference type="RefSeq" id="WP_164456199.1">
    <property type="nucleotide sequence ID" value="NZ_JAAIJQ010000127.1"/>
</dbReference>
<proteinExistence type="predicted"/>
<feature type="region of interest" description="Disordered" evidence="1">
    <location>
        <begin position="37"/>
        <end position="79"/>
    </location>
</feature>
<dbReference type="Proteomes" id="UP000483379">
    <property type="component" value="Unassembled WGS sequence"/>
</dbReference>
<evidence type="ECO:0000313" key="2">
    <source>
        <dbReference type="EMBL" id="NEV64949.1"/>
    </source>
</evidence>
<dbReference type="AlphaFoldDB" id="A0A6M0K679"/>
<name>A0A6M0K679_9GAMM</name>
<feature type="region of interest" description="Disordered" evidence="1">
    <location>
        <begin position="113"/>
        <end position="147"/>
    </location>
</feature>
<protein>
    <submittedName>
        <fullName evidence="2">Uncharacterized protein</fullName>
    </submittedName>
</protein>
<organism evidence="2 3">
    <name type="scientific">Thiorhodococcus minor</name>
    <dbReference type="NCBI Taxonomy" id="57489"/>
    <lineage>
        <taxon>Bacteria</taxon>
        <taxon>Pseudomonadati</taxon>
        <taxon>Pseudomonadota</taxon>
        <taxon>Gammaproteobacteria</taxon>
        <taxon>Chromatiales</taxon>
        <taxon>Chromatiaceae</taxon>
        <taxon>Thiorhodococcus</taxon>
    </lineage>
</organism>